<organism evidence="2 3">
    <name type="scientific">Polychaeton citri CBS 116435</name>
    <dbReference type="NCBI Taxonomy" id="1314669"/>
    <lineage>
        <taxon>Eukaryota</taxon>
        <taxon>Fungi</taxon>
        <taxon>Dikarya</taxon>
        <taxon>Ascomycota</taxon>
        <taxon>Pezizomycotina</taxon>
        <taxon>Dothideomycetes</taxon>
        <taxon>Dothideomycetidae</taxon>
        <taxon>Capnodiales</taxon>
        <taxon>Capnodiaceae</taxon>
        <taxon>Polychaeton</taxon>
    </lineage>
</organism>
<keyword evidence="3" id="KW-1185">Reference proteome</keyword>
<dbReference type="EMBL" id="MU003791">
    <property type="protein sequence ID" value="KAF2721386.1"/>
    <property type="molecule type" value="Genomic_DNA"/>
</dbReference>
<protein>
    <submittedName>
        <fullName evidence="2">Uncharacterized protein</fullName>
    </submittedName>
</protein>
<reference evidence="2" key="1">
    <citation type="journal article" date="2020" name="Stud. Mycol.">
        <title>101 Dothideomycetes genomes: a test case for predicting lifestyles and emergence of pathogens.</title>
        <authorList>
            <person name="Haridas S."/>
            <person name="Albert R."/>
            <person name="Binder M."/>
            <person name="Bloem J."/>
            <person name="Labutti K."/>
            <person name="Salamov A."/>
            <person name="Andreopoulos B."/>
            <person name="Baker S."/>
            <person name="Barry K."/>
            <person name="Bills G."/>
            <person name="Bluhm B."/>
            <person name="Cannon C."/>
            <person name="Castanera R."/>
            <person name="Culley D."/>
            <person name="Daum C."/>
            <person name="Ezra D."/>
            <person name="Gonzalez J."/>
            <person name="Henrissat B."/>
            <person name="Kuo A."/>
            <person name="Liang C."/>
            <person name="Lipzen A."/>
            <person name="Lutzoni F."/>
            <person name="Magnuson J."/>
            <person name="Mondo S."/>
            <person name="Nolan M."/>
            <person name="Ohm R."/>
            <person name="Pangilinan J."/>
            <person name="Park H.-J."/>
            <person name="Ramirez L."/>
            <person name="Alfaro M."/>
            <person name="Sun H."/>
            <person name="Tritt A."/>
            <person name="Yoshinaga Y."/>
            <person name="Zwiers L.-H."/>
            <person name="Turgeon B."/>
            <person name="Goodwin S."/>
            <person name="Spatafora J."/>
            <person name="Crous P."/>
            <person name="Grigoriev I."/>
        </authorList>
    </citation>
    <scope>NUCLEOTIDE SEQUENCE</scope>
    <source>
        <strain evidence="2">CBS 116435</strain>
    </source>
</reference>
<comment type="caution">
    <text evidence="2">The sequence shown here is derived from an EMBL/GenBank/DDBJ whole genome shotgun (WGS) entry which is preliminary data.</text>
</comment>
<evidence type="ECO:0000256" key="1">
    <source>
        <dbReference type="SAM" id="MobiDB-lite"/>
    </source>
</evidence>
<feature type="region of interest" description="Disordered" evidence="1">
    <location>
        <begin position="44"/>
        <end position="108"/>
    </location>
</feature>
<name>A0A9P4QAH4_9PEZI</name>
<proteinExistence type="predicted"/>
<evidence type="ECO:0000313" key="2">
    <source>
        <dbReference type="EMBL" id="KAF2721386.1"/>
    </source>
</evidence>
<dbReference type="Proteomes" id="UP000799441">
    <property type="component" value="Unassembled WGS sequence"/>
</dbReference>
<accession>A0A9P4QAH4</accession>
<gene>
    <name evidence="2" type="ORF">K431DRAFT_73437</name>
</gene>
<sequence>MDFHFITKTSKAVMDTTKSIPIEVPAAAATMSTTAATATKHNFLSLSPSRSSPSKAAASAPPSNPSASSDASGPSLNREWSNSTSETIEPLENARKRAGSSGSIGGSTFLLLGPIEEY</sequence>
<feature type="compositionally biased region" description="Low complexity" evidence="1">
    <location>
        <begin position="44"/>
        <end position="75"/>
    </location>
</feature>
<dbReference type="AlphaFoldDB" id="A0A9P4QAH4"/>
<feature type="compositionally biased region" description="Polar residues" evidence="1">
    <location>
        <begin position="78"/>
        <end position="87"/>
    </location>
</feature>
<evidence type="ECO:0000313" key="3">
    <source>
        <dbReference type="Proteomes" id="UP000799441"/>
    </source>
</evidence>